<evidence type="ECO:0000313" key="1">
    <source>
        <dbReference type="EMBL" id="KAH7352843.1"/>
    </source>
</evidence>
<dbReference type="PANTHER" id="PTHR36403:SF1">
    <property type="entry name" value="PROTEIN COFACTOR ASSEMBLY OF COMPLEX C SUBUNIT B CCB2, CHLOROPLASTIC"/>
    <property type="match status" value="1"/>
</dbReference>
<evidence type="ECO:0008006" key="3">
    <source>
        <dbReference type="Google" id="ProtNLM"/>
    </source>
</evidence>
<accession>A0A8T2SPT5</accession>
<organism evidence="1 2">
    <name type="scientific">Ceratopteris richardii</name>
    <name type="common">Triangle waterfern</name>
    <dbReference type="NCBI Taxonomy" id="49495"/>
    <lineage>
        <taxon>Eukaryota</taxon>
        <taxon>Viridiplantae</taxon>
        <taxon>Streptophyta</taxon>
        <taxon>Embryophyta</taxon>
        <taxon>Tracheophyta</taxon>
        <taxon>Polypodiopsida</taxon>
        <taxon>Polypodiidae</taxon>
        <taxon>Polypodiales</taxon>
        <taxon>Pteridineae</taxon>
        <taxon>Pteridaceae</taxon>
        <taxon>Parkerioideae</taxon>
        <taxon>Ceratopteris</taxon>
    </lineage>
</organism>
<dbReference type="AlphaFoldDB" id="A0A8T2SPT5"/>
<gene>
    <name evidence="1" type="ORF">KP509_19G066300</name>
</gene>
<keyword evidence="2" id="KW-1185">Reference proteome</keyword>
<dbReference type="Pfam" id="PF11152">
    <property type="entry name" value="CCB2_CCB4"/>
    <property type="match status" value="1"/>
</dbReference>
<dbReference type="PANTHER" id="PTHR36403">
    <property type="entry name" value="PROTEIN COFACTOR ASSEMBLY OF COMPLEX C SUBUNIT B CCB2, CHLOROPLASTIC"/>
    <property type="match status" value="1"/>
</dbReference>
<dbReference type="EMBL" id="CM035424">
    <property type="protein sequence ID" value="KAH7352843.1"/>
    <property type="molecule type" value="Genomic_DNA"/>
</dbReference>
<comment type="caution">
    <text evidence="1">The sequence shown here is derived from an EMBL/GenBank/DDBJ whole genome shotgun (WGS) entry which is preliminary data.</text>
</comment>
<dbReference type="Proteomes" id="UP000825935">
    <property type="component" value="Chromosome 19"/>
</dbReference>
<evidence type="ECO:0000313" key="2">
    <source>
        <dbReference type="Proteomes" id="UP000825935"/>
    </source>
</evidence>
<proteinExistence type="predicted"/>
<reference evidence="1" key="1">
    <citation type="submission" date="2021-08" db="EMBL/GenBank/DDBJ databases">
        <title>WGS assembly of Ceratopteris richardii.</title>
        <authorList>
            <person name="Marchant D.B."/>
            <person name="Chen G."/>
            <person name="Jenkins J."/>
            <person name="Shu S."/>
            <person name="Leebens-Mack J."/>
            <person name="Grimwood J."/>
            <person name="Schmutz J."/>
            <person name="Soltis P."/>
            <person name="Soltis D."/>
            <person name="Chen Z.-H."/>
        </authorList>
    </citation>
    <scope>NUCLEOTIDE SEQUENCE</scope>
    <source>
        <strain evidence="1">Whitten #5841</strain>
        <tissue evidence="1">Leaf</tissue>
    </source>
</reference>
<name>A0A8T2SPT5_CERRI</name>
<dbReference type="OrthoDB" id="514937at2759"/>
<dbReference type="InterPro" id="IPR044970">
    <property type="entry name" value="CCB2"/>
</dbReference>
<dbReference type="GO" id="GO:0010190">
    <property type="term" value="P:cytochrome b6f complex assembly"/>
    <property type="evidence" value="ECO:0007669"/>
    <property type="project" value="InterPro"/>
</dbReference>
<protein>
    <recommendedName>
        <fullName evidence="3">Protein COFACTOR ASSEMBLY OF COMPLEX C SUBUNIT B CCB2, chloroplastic</fullName>
    </recommendedName>
</protein>
<sequence>MACVGWNGYLFPSPVHGRNNVTSRLLDQPSFARASSTSHAVLAPVLRATSEDQQASPSVDVSVFRFTLGIPGFNDSDLPRVLGIAFGAILVLNHFLTGDYVTAAQWRSEIIGLCNVIFSISLPSIGMRLNGGGQVNAASSMPRSRQIFALSKTLSSEEKEELAWGTYVLLKNTRATSVVVWNEHLICARGLWDIPDEASKDVLEWLEEILRKSPLFSSGTLTYIPSKADKQGWSFLPTGTVCSLLIPSDWATAEETGKQPQVTNAFLLCLSSTPNAFNQKDLLWIKWLAIKLMKSRPLSRNEIKA</sequence>
<dbReference type="InterPro" id="IPR021325">
    <property type="entry name" value="CCB2/CCB4"/>
</dbReference>
<dbReference type="OMA" id="MSIQICS"/>